<evidence type="ECO:0000313" key="2">
    <source>
        <dbReference type="Proteomes" id="UP000503349"/>
    </source>
</evidence>
<keyword evidence="2" id="KW-1185">Reference proteome</keyword>
<evidence type="ECO:0000313" key="1">
    <source>
        <dbReference type="EMBL" id="KAF3703197.1"/>
    </source>
</evidence>
<organism evidence="1 2">
    <name type="scientific">Channa argus</name>
    <name type="common">Northern snakehead</name>
    <name type="synonym">Ophicephalus argus</name>
    <dbReference type="NCBI Taxonomy" id="215402"/>
    <lineage>
        <taxon>Eukaryota</taxon>
        <taxon>Metazoa</taxon>
        <taxon>Chordata</taxon>
        <taxon>Craniata</taxon>
        <taxon>Vertebrata</taxon>
        <taxon>Euteleostomi</taxon>
        <taxon>Actinopterygii</taxon>
        <taxon>Neopterygii</taxon>
        <taxon>Teleostei</taxon>
        <taxon>Neoteleostei</taxon>
        <taxon>Acanthomorphata</taxon>
        <taxon>Anabantaria</taxon>
        <taxon>Anabantiformes</taxon>
        <taxon>Channoidei</taxon>
        <taxon>Channidae</taxon>
        <taxon>Channa</taxon>
    </lineage>
</organism>
<reference evidence="1 2" key="1">
    <citation type="submission" date="2019-02" db="EMBL/GenBank/DDBJ databases">
        <title>Opniocepnalus argus genome.</title>
        <authorList>
            <person name="Zhou C."/>
            <person name="Xiao S."/>
        </authorList>
    </citation>
    <scope>NUCLEOTIDE SEQUENCE [LARGE SCALE GENOMIC DNA]</scope>
    <source>
        <strain evidence="1">OARG1902GOOAL</strain>
        <tissue evidence="1">Muscle</tissue>
    </source>
</reference>
<name>A0A6G1QL53_CHAAH</name>
<proteinExistence type="predicted"/>
<protein>
    <submittedName>
        <fullName evidence="1">Uncharacterized protein</fullName>
    </submittedName>
</protein>
<dbReference type="EMBL" id="CM015729">
    <property type="protein sequence ID" value="KAF3703197.1"/>
    <property type="molecule type" value="Genomic_DNA"/>
</dbReference>
<dbReference type="Proteomes" id="UP000503349">
    <property type="component" value="Chromosome 18"/>
</dbReference>
<dbReference type="AlphaFoldDB" id="A0A6G1QL53"/>
<reference evidence="2" key="2">
    <citation type="submission" date="2019-02" db="EMBL/GenBank/DDBJ databases">
        <title>Opniocepnalus argus Var Kimnra genome.</title>
        <authorList>
            <person name="Zhou C."/>
            <person name="Xiao S."/>
        </authorList>
    </citation>
    <scope>NUCLEOTIDE SEQUENCE [LARGE SCALE GENOMIC DNA]</scope>
</reference>
<gene>
    <name evidence="1" type="ORF">EXN66_Car018885</name>
</gene>
<sequence length="93" mass="10507">MSRSAPVHVEWKKPTVTLKARIMLLYCLHSGSHVDLAQFLRRMPFLTQPSPISAGLGPALHTWGWEWAVRGSNPGPRGRLPHQLSYSRGRHMV</sequence>
<accession>A0A6G1QL53</accession>